<dbReference type="RefSeq" id="WP_380725634.1">
    <property type="nucleotide sequence ID" value="NZ_JBHTLK010000132.1"/>
</dbReference>
<feature type="compositionally biased region" description="Low complexity" evidence="1">
    <location>
        <begin position="52"/>
        <end position="67"/>
    </location>
</feature>
<dbReference type="EMBL" id="JBHTLK010000132">
    <property type="protein sequence ID" value="MFD1149965.1"/>
    <property type="molecule type" value="Genomic_DNA"/>
</dbReference>
<evidence type="ECO:0000256" key="1">
    <source>
        <dbReference type="SAM" id="MobiDB-lite"/>
    </source>
</evidence>
<evidence type="ECO:0000313" key="2">
    <source>
        <dbReference type="EMBL" id="MFD1149965.1"/>
    </source>
</evidence>
<proteinExistence type="predicted"/>
<sequence>MTAIVFTLALIALVAYGLERNHRRQRPLTSSLAGSTTAEDRDLSRLQSDLRAAATHTATPTPSNRRPTPSPHAARPVTPTTPARCA</sequence>
<evidence type="ECO:0000313" key="3">
    <source>
        <dbReference type="Proteomes" id="UP001597168"/>
    </source>
</evidence>
<name>A0ABW3QYV8_9PSEU</name>
<organism evidence="2 3">
    <name type="scientific">Saccharothrix hoggarensis</name>
    <dbReference type="NCBI Taxonomy" id="913853"/>
    <lineage>
        <taxon>Bacteria</taxon>
        <taxon>Bacillati</taxon>
        <taxon>Actinomycetota</taxon>
        <taxon>Actinomycetes</taxon>
        <taxon>Pseudonocardiales</taxon>
        <taxon>Pseudonocardiaceae</taxon>
        <taxon>Saccharothrix</taxon>
    </lineage>
</organism>
<feature type="region of interest" description="Disordered" evidence="1">
    <location>
        <begin position="22"/>
        <end position="86"/>
    </location>
</feature>
<gene>
    <name evidence="2" type="ORF">ACFQ3T_22770</name>
</gene>
<feature type="compositionally biased region" description="Polar residues" evidence="1">
    <location>
        <begin position="27"/>
        <end position="37"/>
    </location>
</feature>
<protein>
    <submittedName>
        <fullName evidence="2">Uncharacterized protein</fullName>
    </submittedName>
</protein>
<comment type="caution">
    <text evidence="2">The sequence shown here is derived from an EMBL/GenBank/DDBJ whole genome shotgun (WGS) entry which is preliminary data.</text>
</comment>
<accession>A0ABW3QYV8</accession>
<dbReference type="Proteomes" id="UP001597168">
    <property type="component" value="Unassembled WGS sequence"/>
</dbReference>
<reference evidence="3" key="1">
    <citation type="journal article" date="2019" name="Int. J. Syst. Evol. Microbiol.">
        <title>The Global Catalogue of Microorganisms (GCM) 10K type strain sequencing project: providing services to taxonomists for standard genome sequencing and annotation.</title>
        <authorList>
            <consortium name="The Broad Institute Genomics Platform"/>
            <consortium name="The Broad Institute Genome Sequencing Center for Infectious Disease"/>
            <person name="Wu L."/>
            <person name="Ma J."/>
        </authorList>
    </citation>
    <scope>NUCLEOTIDE SEQUENCE [LARGE SCALE GENOMIC DNA]</scope>
    <source>
        <strain evidence="3">CCUG 60214</strain>
    </source>
</reference>
<keyword evidence="3" id="KW-1185">Reference proteome</keyword>